<evidence type="ECO:0000313" key="2">
    <source>
        <dbReference type="Ensembl" id="ENSCJAP00000087550.1"/>
    </source>
</evidence>
<reference evidence="2" key="2">
    <citation type="submission" date="2025-08" db="UniProtKB">
        <authorList>
            <consortium name="Ensembl"/>
        </authorList>
    </citation>
    <scope>IDENTIFICATION</scope>
</reference>
<dbReference type="GeneTree" id="ENSGT01150000288074"/>
<reference evidence="2" key="3">
    <citation type="submission" date="2025-09" db="UniProtKB">
        <authorList>
            <consortium name="Ensembl"/>
        </authorList>
    </citation>
    <scope>IDENTIFICATION</scope>
</reference>
<name>A0A8I3WGZ0_CALJA</name>
<feature type="transmembrane region" description="Helical" evidence="1">
    <location>
        <begin position="59"/>
        <end position="84"/>
    </location>
</feature>
<keyword evidence="1" id="KW-0472">Membrane</keyword>
<evidence type="ECO:0000256" key="1">
    <source>
        <dbReference type="SAM" id="Phobius"/>
    </source>
</evidence>
<evidence type="ECO:0000313" key="3">
    <source>
        <dbReference type="Proteomes" id="UP000008225"/>
    </source>
</evidence>
<dbReference type="Ensembl" id="ENSCJAT00000118677.1">
    <property type="protein sequence ID" value="ENSCJAP00000087550.1"/>
    <property type="gene ID" value="ENSCJAG00000087352.1"/>
</dbReference>
<keyword evidence="3" id="KW-1185">Reference proteome</keyword>
<keyword evidence="1" id="KW-0812">Transmembrane</keyword>
<reference evidence="2 3" key="1">
    <citation type="submission" date="2009-03" db="EMBL/GenBank/DDBJ databases">
        <authorList>
            <person name="Warren W."/>
            <person name="Ye L."/>
            <person name="Minx P."/>
            <person name="Worley K."/>
            <person name="Gibbs R."/>
            <person name="Wilson R.K."/>
        </authorList>
    </citation>
    <scope>NUCLEOTIDE SEQUENCE [LARGE SCALE GENOMIC DNA]</scope>
</reference>
<dbReference type="AlphaFoldDB" id="A0A8I3WGZ0"/>
<accession>A0A8I3WGZ0</accession>
<sequence>MVDLIYTTINSVSVSISPHPLQHLLSPDFLMLAILTGIRWYLDVVLICISLMTNENEHFFICFLASYMSSFEKCLFVSFSHFWMDCLFVSCHTLNK</sequence>
<dbReference type="Proteomes" id="UP000008225">
    <property type="component" value="Chromosome 8"/>
</dbReference>
<keyword evidence="1" id="KW-1133">Transmembrane helix</keyword>
<feature type="transmembrane region" description="Helical" evidence="1">
    <location>
        <begin position="29"/>
        <end position="52"/>
    </location>
</feature>
<organism evidence="2 3">
    <name type="scientific">Callithrix jacchus</name>
    <name type="common">White-tufted-ear marmoset</name>
    <name type="synonym">Simia Jacchus</name>
    <dbReference type="NCBI Taxonomy" id="9483"/>
    <lineage>
        <taxon>Eukaryota</taxon>
        <taxon>Metazoa</taxon>
        <taxon>Chordata</taxon>
        <taxon>Craniata</taxon>
        <taxon>Vertebrata</taxon>
        <taxon>Euteleostomi</taxon>
        <taxon>Mammalia</taxon>
        <taxon>Eutheria</taxon>
        <taxon>Euarchontoglires</taxon>
        <taxon>Primates</taxon>
        <taxon>Haplorrhini</taxon>
        <taxon>Platyrrhini</taxon>
        <taxon>Cebidae</taxon>
        <taxon>Callitrichinae</taxon>
        <taxon>Callithrix</taxon>
        <taxon>Callithrix</taxon>
    </lineage>
</organism>
<proteinExistence type="predicted"/>
<protein>
    <submittedName>
        <fullName evidence="2">Uncharacterized protein</fullName>
    </submittedName>
</protein>